<name>A0A3B0XMP7_9ZZZZ</name>
<gene>
    <name evidence="1" type="ORF">MNBD_GAMMA07-2335</name>
</gene>
<organism evidence="1">
    <name type="scientific">hydrothermal vent metagenome</name>
    <dbReference type="NCBI Taxonomy" id="652676"/>
    <lineage>
        <taxon>unclassified sequences</taxon>
        <taxon>metagenomes</taxon>
        <taxon>ecological metagenomes</taxon>
    </lineage>
</organism>
<dbReference type="EMBL" id="UOFF01000389">
    <property type="protein sequence ID" value="VAW57434.1"/>
    <property type="molecule type" value="Genomic_DNA"/>
</dbReference>
<reference evidence="1" key="1">
    <citation type="submission" date="2018-06" db="EMBL/GenBank/DDBJ databases">
        <authorList>
            <person name="Zhirakovskaya E."/>
        </authorList>
    </citation>
    <scope>NUCLEOTIDE SEQUENCE</scope>
</reference>
<accession>A0A3B0XMP7</accession>
<dbReference type="AlphaFoldDB" id="A0A3B0XMP7"/>
<evidence type="ECO:0000313" key="1">
    <source>
        <dbReference type="EMBL" id="VAW57434.1"/>
    </source>
</evidence>
<sequence>MALIRYKKKPDQIITAVQLSLDTTGFDFQKWGAKQHCKQGDWLVNNKGSTYTIDQQVFAKNYQPLTPGTYIKTTPIWAEIAKQNGWIKTKEGKSHYNAGDYLVHNNEDGTDTYRINANKFEAMYEVDLT</sequence>
<proteinExistence type="predicted"/>
<protein>
    <submittedName>
        <fullName evidence="1">Uncharacterized protein</fullName>
    </submittedName>
</protein>